<dbReference type="InterPro" id="IPR027475">
    <property type="entry name" value="Asparaginase/glutaminase_AS2"/>
</dbReference>
<dbReference type="SMART" id="SM00870">
    <property type="entry name" value="Asparaginase"/>
    <property type="match status" value="1"/>
</dbReference>
<dbReference type="PROSITE" id="PS50088">
    <property type="entry name" value="ANK_REPEAT"/>
    <property type="match status" value="3"/>
</dbReference>
<dbReference type="SUPFAM" id="SSF48403">
    <property type="entry name" value="Ankyrin repeat"/>
    <property type="match status" value="1"/>
</dbReference>
<feature type="repeat" description="ANK" evidence="7">
    <location>
        <begin position="509"/>
        <end position="541"/>
    </location>
</feature>
<dbReference type="PIRSF" id="PIRSF500176">
    <property type="entry name" value="L_ASNase"/>
    <property type="match status" value="1"/>
</dbReference>
<comment type="caution">
    <text evidence="11">The sequence shown here is derived from an EMBL/GenBank/DDBJ whole genome shotgun (WGS) entry which is preliminary data.</text>
</comment>
<dbReference type="InterPro" id="IPR040919">
    <property type="entry name" value="Asparaginase_C"/>
</dbReference>
<evidence type="ECO:0000313" key="11">
    <source>
        <dbReference type="EMBL" id="KAH8386400.1"/>
    </source>
</evidence>
<feature type="non-terminal residue" evidence="11">
    <location>
        <position position="1"/>
    </location>
</feature>
<dbReference type="InterPro" id="IPR006033">
    <property type="entry name" value="AsnA_fam"/>
</dbReference>
<dbReference type="Gene3D" id="3.40.50.1170">
    <property type="entry name" value="L-asparaginase, N-terminal domain"/>
    <property type="match status" value="1"/>
</dbReference>
<evidence type="ECO:0000256" key="8">
    <source>
        <dbReference type="PROSITE-ProRule" id="PRU10100"/>
    </source>
</evidence>
<keyword evidence="2" id="KW-0677">Repeat</keyword>
<feature type="active site" evidence="8">
    <location>
        <position position="162"/>
    </location>
</feature>
<evidence type="ECO:0000259" key="9">
    <source>
        <dbReference type="Pfam" id="PF00710"/>
    </source>
</evidence>
<dbReference type="Pfam" id="PF12796">
    <property type="entry name" value="Ank_2"/>
    <property type="match status" value="2"/>
</dbReference>
<dbReference type="InterPro" id="IPR037152">
    <property type="entry name" value="L-asparaginase_N_sf"/>
</dbReference>
<feature type="binding site" evidence="6">
    <location>
        <position position="131"/>
    </location>
    <ligand>
        <name>substrate</name>
    </ligand>
</feature>
<dbReference type="InterPro" id="IPR027473">
    <property type="entry name" value="L-asparaginase_C"/>
</dbReference>
<dbReference type="PRINTS" id="PR00139">
    <property type="entry name" value="ASNGLNASE"/>
</dbReference>
<dbReference type="InterPro" id="IPR036152">
    <property type="entry name" value="Asp/glu_Ase-like_sf"/>
</dbReference>
<accession>A0AAD4K8U9</accession>
<dbReference type="PROSITE" id="PS51732">
    <property type="entry name" value="ASN_GLN_ASE_3"/>
    <property type="match status" value="1"/>
</dbReference>
<dbReference type="InterPro" id="IPR027474">
    <property type="entry name" value="L-asparaginase_N"/>
</dbReference>
<comment type="similarity">
    <text evidence="5">In the N-terminal section; belongs to the asparaginase 1 family.</text>
</comment>
<dbReference type="InterPro" id="IPR002110">
    <property type="entry name" value="Ankyrin_rpt"/>
</dbReference>
<dbReference type="Proteomes" id="UP001200034">
    <property type="component" value="Unassembled WGS sequence"/>
</dbReference>
<dbReference type="FunFam" id="3.40.50.40:FF:000001">
    <property type="entry name" value="L-asparaginase 1"/>
    <property type="match status" value="1"/>
</dbReference>
<feature type="domain" description="L-asparaginase N-terminal" evidence="9">
    <location>
        <begin position="50"/>
        <end position="263"/>
    </location>
</feature>
<dbReference type="PROSITE" id="PS00917">
    <property type="entry name" value="ASN_GLN_ASE_2"/>
    <property type="match status" value="1"/>
</dbReference>
<feature type="binding site" evidence="6">
    <location>
        <begin position="162"/>
        <end position="163"/>
    </location>
    <ligand>
        <name>substrate</name>
    </ligand>
</feature>
<dbReference type="PROSITE" id="PS50297">
    <property type="entry name" value="ANK_REP_REGION"/>
    <property type="match status" value="3"/>
</dbReference>
<sequence length="630" mass="69345">INLPLNTNIGYTQSVMNDSTVLPSPTLQSPAMRRNISDGNLMAQDVKEARVRVIYTGGTIGMMRNERHVLAPIPNALVRLIRKYPNIHDEEYAQRRFGASASMAPLVLPYVQGETRRVLYQVTEYTPLLDSSNMTMHDWSRIANDIYQSYEFFDGFVVLHGTDTLSYTASALSFMLENLGKTVIITGSQLPIFETRTDGKDNFTSALIIAGNYVIPEVCIFFGNKLLRGNRTVKVSSNSLDAFNSPNVPPLAQIGINVNVDYRLIFRPCSVERFCVHLQLDENVGLLRIFPSISLSTFRAFLAPPMRGVVMQSFGSGNVPSNRKDLIDELRAASERGVIIVNCTQCPNGAVAEIYDTGKVLHDVGVIPGYDMTPEAALSKLAYVIGKKEWSLEVKKQMMQSNLRGELTSTMTPKMQDYDLVDAVARSLHLSSPQELDQLGATLFPAMINAAVVEGDIKKINNLKAYGADLSGANHDFRTALHLACQMGNLKIVRHLLHNGVSVHTRDRYDRTPLQEAVATDNQEIIQLLISCGAHLTGSSRAMGEQLCAAAARGSLRRLQSFQLAGADLSLSDPSGRTALHVAALHGFGELVQYILPFLESTQHKDMLGLTAYDYATRAGHSEIAELLNP</sequence>
<dbReference type="Gene3D" id="3.40.50.40">
    <property type="match status" value="1"/>
</dbReference>
<feature type="repeat" description="ANK" evidence="7">
    <location>
        <begin position="476"/>
        <end position="508"/>
    </location>
</feature>
<dbReference type="PIRSF" id="PIRSF001220">
    <property type="entry name" value="L-ASNase_gatD"/>
    <property type="match status" value="1"/>
</dbReference>
<dbReference type="NCBIfam" id="TIGR00519">
    <property type="entry name" value="asnASE_I"/>
    <property type="match status" value="1"/>
</dbReference>
<dbReference type="PANTHER" id="PTHR11707">
    <property type="entry name" value="L-ASPARAGINASE"/>
    <property type="match status" value="1"/>
</dbReference>
<dbReference type="FunFam" id="1.25.40.20:FF:000306">
    <property type="entry name" value="L-asparaginase"/>
    <property type="match status" value="1"/>
</dbReference>
<keyword evidence="3" id="KW-0378">Hydrolase</keyword>
<dbReference type="SUPFAM" id="SSF53774">
    <property type="entry name" value="Glutaminase/Asparaginase"/>
    <property type="match status" value="1"/>
</dbReference>
<evidence type="ECO:0000256" key="2">
    <source>
        <dbReference type="ARBA" id="ARBA00022737"/>
    </source>
</evidence>
<evidence type="ECO:0000256" key="5">
    <source>
        <dbReference type="ARBA" id="ARBA00061199"/>
    </source>
</evidence>
<dbReference type="InterPro" id="IPR006034">
    <property type="entry name" value="Asparaginase/glutaminase-like"/>
</dbReference>
<evidence type="ECO:0000313" key="12">
    <source>
        <dbReference type="Proteomes" id="UP001200034"/>
    </source>
</evidence>
<feature type="non-terminal residue" evidence="11">
    <location>
        <position position="630"/>
    </location>
</feature>
<evidence type="ECO:0000256" key="7">
    <source>
        <dbReference type="PROSITE-ProRule" id="PRU00023"/>
    </source>
</evidence>
<dbReference type="SFLD" id="SFLDS00057">
    <property type="entry name" value="Glutaminase/Asparaginase"/>
    <property type="match status" value="1"/>
</dbReference>
<dbReference type="FunFam" id="3.40.50.1170:FF:000003">
    <property type="entry name" value="60 kDa lysophospholipase"/>
    <property type="match status" value="1"/>
</dbReference>
<evidence type="ECO:0000256" key="3">
    <source>
        <dbReference type="ARBA" id="ARBA00022801"/>
    </source>
</evidence>
<dbReference type="GO" id="GO:0004067">
    <property type="term" value="F:asparaginase activity"/>
    <property type="evidence" value="ECO:0007669"/>
    <property type="project" value="UniProtKB-UniRule"/>
</dbReference>
<evidence type="ECO:0000256" key="1">
    <source>
        <dbReference type="ARBA" id="ARBA00012920"/>
    </source>
</evidence>
<dbReference type="Gene3D" id="1.25.40.20">
    <property type="entry name" value="Ankyrin repeat-containing domain"/>
    <property type="match status" value="2"/>
</dbReference>
<keyword evidence="4 7" id="KW-0040">ANK repeat</keyword>
<proteinExistence type="inferred from homology"/>
<keyword evidence="12" id="KW-1185">Reference proteome</keyword>
<dbReference type="InterPro" id="IPR036770">
    <property type="entry name" value="Ankyrin_rpt-contain_sf"/>
</dbReference>
<dbReference type="SMART" id="SM00248">
    <property type="entry name" value="ANK"/>
    <property type="match status" value="3"/>
</dbReference>
<organism evidence="11 12">
    <name type="scientific">Drosophila rubida</name>
    <dbReference type="NCBI Taxonomy" id="30044"/>
    <lineage>
        <taxon>Eukaryota</taxon>
        <taxon>Metazoa</taxon>
        <taxon>Ecdysozoa</taxon>
        <taxon>Arthropoda</taxon>
        <taxon>Hexapoda</taxon>
        <taxon>Insecta</taxon>
        <taxon>Pterygota</taxon>
        <taxon>Neoptera</taxon>
        <taxon>Endopterygota</taxon>
        <taxon>Diptera</taxon>
        <taxon>Brachycera</taxon>
        <taxon>Muscomorpha</taxon>
        <taxon>Ephydroidea</taxon>
        <taxon>Drosophilidae</taxon>
        <taxon>Drosophila</taxon>
    </lineage>
</organism>
<protein>
    <recommendedName>
        <fullName evidence="1">asparaginase</fullName>
        <ecNumber evidence="1">3.5.1.1</ecNumber>
    </recommendedName>
</protein>
<dbReference type="PANTHER" id="PTHR11707:SF28">
    <property type="entry name" value="60 KDA LYSOPHOSPHOLIPASE"/>
    <property type="match status" value="1"/>
</dbReference>
<dbReference type="Pfam" id="PF00710">
    <property type="entry name" value="Asparaginase"/>
    <property type="match status" value="1"/>
</dbReference>
<feature type="domain" description="Asparaginase/glutaminase C-terminal" evidence="10">
    <location>
        <begin position="283"/>
        <end position="397"/>
    </location>
</feature>
<evidence type="ECO:0000259" key="10">
    <source>
        <dbReference type="Pfam" id="PF17763"/>
    </source>
</evidence>
<dbReference type="GO" id="GO:0009066">
    <property type="term" value="P:aspartate family amino acid metabolic process"/>
    <property type="evidence" value="ECO:0007669"/>
    <property type="project" value="UniProtKB-ARBA"/>
</dbReference>
<dbReference type="CDD" id="cd08963">
    <property type="entry name" value="L-asparaginase_I"/>
    <property type="match status" value="1"/>
</dbReference>
<dbReference type="AlphaFoldDB" id="A0AAD4K8U9"/>
<reference evidence="11" key="1">
    <citation type="journal article" date="2021" name="Mol. Ecol. Resour.">
        <title>Phylogenomic analyses of the genus Drosophila reveals genomic signals of climate adaptation.</title>
        <authorList>
            <person name="Li F."/>
            <person name="Rane R.V."/>
            <person name="Luria V."/>
            <person name="Xiong Z."/>
            <person name="Chen J."/>
            <person name="Li Z."/>
            <person name="Catullo R.A."/>
            <person name="Griffin P.C."/>
            <person name="Schiffer M."/>
            <person name="Pearce S."/>
            <person name="Lee S.F."/>
            <person name="McElroy K."/>
            <person name="Stocker A."/>
            <person name="Shirriffs J."/>
            <person name="Cockerell F."/>
            <person name="Coppin C."/>
            <person name="Sgro C.M."/>
            <person name="Karger A."/>
            <person name="Cain J.W."/>
            <person name="Weber J.A."/>
            <person name="Santpere G."/>
            <person name="Kirschner M.W."/>
            <person name="Hoffmann A.A."/>
            <person name="Oakeshott J.G."/>
            <person name="Zhang G."/>
        </authorList>
    </citation>
    <scope>NUCLEOTIDE SEQUENCE</scope>
    <source>
        <strain evidence="11">BGI-SZ-2011g</strain>
    </source>
</reference>
<dbReference type="EC" id="3.5.1.1" evidence="1"/>
<feature type="repeat" description="ANK" evidence="7">
    <location>
        <begin position="575"/>
        <end position="596"/>
    </location>
</feature>
<evidence type="ECO:0000256" key="6">
    <source>
        <dbReference type="PIRSR" id="PIRSR001220-2"/>
    </source>
</evidence>
<name>A0AAD4K8U9_9MUSC</name>
<dbReference type="EMBL" id="JAJJHW010000095">
    <property type="protein sequence ID" value="KAH8386400.1"/>
    <property type="molecule type" value="Genomic_DNA"/>
</dbReference>
<dbReference type="Pfam" id="PF17763">
    <property type="entry name" value="Asparaginase_C"/>
    <property type="match status" value="1"/>
</dbReference>
<gene>
    <name evidence="11" type="ORF">KR093_000294</name>
</gene>
<dbReference type="InterPro" id="IPR041725">
    <property type="entry name" value="L-asparaginase_I"/>
</dbReference>
<evidence type="ECO:0000256" key="4">
    <source>
        <dbReference type="ARBA" id="ARBA00023043"/>
    </source>
</evidence>